<dbReference type="PANTHER" id="PTHR11803:SF58">
    <property type="entry name" value="PROTEIN HMF1-RELATED"/>
    <property type="match status" value="1"/>
</dbReference>
<dbReference type="RefSeq" id="WP_239720982.1">
    <property type="nucleotide sequence ID" value="NZ_CP092423.2"/>
</dbReference>
<reference evidence="2" key="1">
    <citation type="submission" date="2022-08" db="EMBL/GenBank/DDBJ databases">
        <title>Complete genome sequence of 14 non-tuberculosis mycobacteria type-strains.</title>
        <authorList>
            <person name="Igarashi Y."/>
            <person name="Osugi A."/>
            <person name="Mitarai S."/>
        </authorList>
    </citation>
    <scope>NUCLEOTIDE SEQUENCE</scope>
    <source>
        <strain evidence="2">ATCC 51985</strain>
    </source>
</reference>
<dbReference type="SUPFAM" id="SSF55298">
    <property type="entry name" value="YjgF-like"/>
    <property type="match status" value="1"/>
</dbReference>
<sequence>MSLEFINPPELGTPKGFSHAAVGSGTIVFLAGQTALDASGLIVGTTVAEQFERALGNLLTALAAAGGNPTDLASLTIYIVDIDDYRASSHAIGAVWKQLVGRSYPPTAGIGVARLWDAAALVEVQGIAVLPD</sequence>
<evidence type="ECO:0000256" key="1">
    <source>
        <dbReference type="ARBA" id="ARBA00010552"/>
    </source>
</evidence>
<dbReference type="PANTHER" id="PTHR11803">
    <property type="entry name" value="2-IMINOBUTANOATE/2-IMINOPROPANOATE DEAMINASE RIDA"/>
    <property type="match status" value="1"/>
</dbReference>
<evidence type="ECO:0000313" key="2">
    <source>
        <dbReference type="EMBL" id="ULP41546.1"/>
    </source>
</evidence>
<dbReference type="Pfam" id="PF01042">
    <property type="entry name" value="Ribonuc_L-PSP"/>
    <property type="match status" value="1"/>
</dbReference>
<comment type="similarity">
    <text evidence="1">Belongs to the RutC family.</text>
</comment>
<proteinExistence type="inferred from homology"/>
<evidence type="ECO:0000313" key="3">
    <source>
        <dbReference type="Proteomes" id="UP001055171"/>
    </source>
</evidence>
<accession>A0ABY3UPN3</accession>
<dbReference type="Gene3D" id="3.30.1330.40">
    <property type="entry name" value="RutC-like"/>
    <property type="match status" value="1"/>
</dbReference>
<name>A0ABY3UPN3_MYCLN</name>
<protein>
    <submittedName>
        <fullName evidence="2">RidA family protein</fullName>
    </submittedName>
</protein>
<dbReference type="InterPro" id="IPR006175">
    <property type="entry name" value="YjgF/YER057c/UK114"/>
</dbReference>
<dbReference type="EMBL" id="CP092423">
    <property type="protein sequence ID" value="ULP41546.1"/>
    <property type="molecule type" value="Genomic_DNA"/>
</dbReference>
<gene>
    <name evidence="2" type="ORF">MJO58_22240</name>
</gene>
<dbReference type="CDD" id="cd00448">
    <property type="entry name" value="YjgF_YER057c_UK114_family"/>
    <property type="match status" value="1"/>
</dbReference>
<organism evidence="2 3">
    <name type="scientific">Mycobacterium lentiflavum</name>
    <dbReference type="NCBI Taxonomy" id="141349"/>
    <lineage>
        <taxon>Bacteria</taxon>
        <taxon>Bacillati</taxon>
        <taxon>Actinomycetota</taxon>
        <taxon>Actinomycetes</taxon>
        <taxon>Mycobacteriales</taxon>
        <taxon>Mycobacteriaceae</taxon>
        <taxon>Mycobacterium</taxon>
        <taxon>Mycobacterium simiae complex</taxon>
    </lineage>
</organism>
<keyword evidence="3" id="KW-1185">Reference proteome</keyword>
<dbReference type="InterPro" id="IPR035959">
    <property type="entry name" value="RutC-like_sf"/>
</dbReference>
<dbReference type="Proteomes" id="UP001055171">
    <property type="component" value="Chromosome"/>
</dbReference>